<dbReference type="PANTHER" id="PTHR24252">
    <property type="entry name" value="ACROSIN-RELATED"/>
    <property type="match status" value="1"/>
</dbReference>
<dbReference type="AlphaFoldDB" id="A0A816EPF5"/>
<accession>A0A816EPF5</accession>
<evidence type="ECO:0000313" key="4">
    <source>
        <dbReference type="EMBL" id="CAF1652049.1"/>
    </source>
</evidence>
<dbReference type="InterPro" id="IPR018114">
    <property type="entry name" value="TRYPSIN_HIS"/>
</dbReference>
<dbReference type="Gene3D" id="2.40.10.10">
    <property type="entry name" value="Trypsin-like serine proteases"/>
    <property type="match status" value="1"/>
</dbReference>
<dbReference type="InterPro" id="IPR043504">
    <property type="entry name" value="Peptidase_S1_PA_chymotrypsin"/>
</dbReference>
<dbReference type="EMBL" id="CAJNOM010000942">
    <property type="protein sequence ID" value="CAF1580229.1"/>
    <property type="molecule type" value="Genomic_DNA"/>
</dbReference>
<organism evidence="4 5">
    <name type="scientific">Adineta steineri</name>
    <dbReference type="NCBI Taxonomy" id="433720"/>
    <lineage>
        <taxon>Eukaryota</taxon>
        <taxon>Metazoa</taxon>
        <taxon>Spiralia</taxon>
        <taxon>Gnathifera</taxon>
        <taxon>Rotifera</taxon>
        <taxon>Eurotatoria</taxon>
        <taxon>Bdelloidea</taxon>
        <taxon>Adinetida</taxon>
        <taxon>Adinetidae</taxon>
        <taxon>Adineta</taxon>
    </lineage>
</organism>
<dbReference type="Pfam" id="PF00089">
    <property type="entry name" value="Trypsin"/>
    <property type="match status" value="1"/>
</dbReference>
<sequence>MVQFTLNIAIVNGATKSQPQEYRAFFNGPSNYYQQQQQQMTNINSQKWYYSSNNQPSAYSWYWTNQDVPSNNFYKNTLPFNQADQLSNWACGRSQISNRFARIMGGQDAVPHSYPWMVSLTKRSLNNIHLCGGTLITQRHVLSAAHCMEDFDGPSDLNIIAGTHYNTDKRNPAPVIAINVHPQYDPDTFENDIAIITLLAPLPDNDPRIGTICLPPDDVPGRNYPPIKASGVAIGWGSTYFGGNPSTTLKQVVLPILDVNKWPCNIYITYAPGQICAGELSGGADTCQADSGFIRTITVLYCKFYILGGPIMIENANNRWEIVGITSFGKSW</sequence>
<dbReference type="Proteomes" id="UP000663832">
    <property type="component" value="Unassembled WGS sequence"/>
</dbReference>
<dbReference type="EMBL" id="CAJNOM010004050">
    <property type="protein sequence ID" value="CAF1652049.1"/>
    <property type="molecule type" value="Genomic_DNA"/>
</dbReference>
<dbReference type="InterPro" id="IPR009003">
    <property type="entry name" value="Peptidase_S1_PA"/>
</dbReference>
<dbReference type="GO" id="GO:0006508">
    <property type="term" value="P:proteolysis"/>
    <property type="evidence" value="ECO:0007669"/>
    <property type="project" value="InterPro"/>
</dbReference>
<name>A0A816EPF5_9BILA</name>
<keyword evidence="1" id="KW-1015">Disulfide bond</keyword>
<evidence type="ECO:0000256" key="1">
    <source>
        <dbReference type="ARBA" id="ARBA00023157"/>
    </source>
</evidence>
<keyword evidence="5" id="KW-1185">Reference proteome</keyword>
<dbReference type="OrthoDB" id="10051896at2759"/>
<dbReference type="CDD" id="cd00190">
    <property type="entry name" value="Tryp_SPc"/>
    <property type="match status" value="1"/>
</dbReference>
<dbReference type="PANTHER" id="PTHR24252:SF7">
    <property type="entry name" value="HYALIN"/>
    <property type="match status" value="1"/>
</dbReference>
<gene>
    <name evidence="3" type="ORF">QVE165_LOCUS49928</name>
    <name evidence="4" type="ORF">QVE165_LOCUS61583</name>
</gene>
<feature type="domain" description="Peptidase S1" evidence="2">
    <location>
        <begin position="103"/>
        <end position="332"/>
    </location>
</feature>
<dbReference type="GO" id="GO:0004252">
    <property type="term" value="F:serine-type endopeptidase activity"/>
    <property type="evidence" value="ECO:0007669"/>
    <property type="project" value="InterPro"/>
</dbReference>
<comment type="caution">
    <text evidence="4">The sequence shown here is derived from an EMBL/GenBank/DDBJ whole genome shotgun (WGS) entry which is preliminary data.</text>
</comment>
<protein>
    <recommendedName>
        <fullName evidence="2">Peptidase S1 domain-containing protein</fullName>
    </recommendedName>
</protein>
<dbReference type="SUPFAM" id="SSF50494">
    <property type="entry name" value="Trypsin-like serine proteases"/>
    <property type="match status" value="1"/>
</dbReference>
<dbReference type="InterPro" id="IPR001314">
    <property type="entry name" value="Peptidase_S1A"/>
</dbReference>
<dbReference type="InterPro" id="IPR001254">
    <property type="entry name" value="Trypsin_dom"/>
</dbReference>
<evidence type="ECO:0000313" key="3">
    <source>
        <dbReference type="EMBL" id="CAF1580229.1"/>
    </source>
</evidence>
<proteinExistence type="predicted"/>
<evidence type="ECO:0000313" key="5">
    <source>
        <dbReference type="Proteomes" id="UP000663832"/>
    </source>
</evidence>
<dbReference type="PRINTS" id="PR00722">
    <property type="entry name" value="CHYMOTRYPSIN"/>
</dbReference>
<dbReference type="PROSITE" id="PS00134">
    <property type="entry name" value="TRYPSIN_HIS"/>
    <property type="match status" value="1"/>
</dbReference>
<evidence type="ECO:0000259" key="2">
    <source>
        <dbReference type="PROSITE" id="PS50240"/>
    </source>
</evidence>
<dbReference type="SMART" id="SM00020">
    <property type="entry name" value="Tryp_SPc"/>
    <property type="match status" value="1"/>
</dbReference>
<dbReference type="PROSITE" id="PS50240">
    <property type="entry name" value="TRYPSIN_DOM"/>
    <property type="match status" value="1"/>
</dbReference>
<reference evidence="4" key="1">
    <citation type="submission" date="2021-02" db="EMBL/GenBank/DDBJ databases">
        <authorList>
            <person name="Nowell W R."/>
        </authorList>
    </citation>
    <scope>NUCLEOTIDE SEQUENCE</scope>
</reference>
<dbReference type="FunFam" id="2.40.10.10:FF:000068">
    <property type="entry name" value="transmembrane protease serine 2"/>
    <property type="match status" value="1"/>
</dbReference>